<feature type="region of interest" description="Disordered" evidence="1">
    <location>
        <begin position="1"/>
        <end position="90"/>
    </location>
</feature>
<comment type="caution">
    <text evidence="2">The sequence shown here is derived from an EMBL/GenBank/DDBJ whole genome shotgun (WGS) entry which is preliminary data.</text>
</comment>
<accession>A0ABV0NVX6</accession>
<evidence type="ECO:0000313" key="2">
    <source>
        <dbReference type="EMBL" id="MEQ2175592.1"/>
    </source>
</evidence>
<dbReference type="Gene3D" id="2.30.30.40">
    <property type="entry name" value="SH3 Domains"/>
    <property type="match status" value="1"/>
</dbReference>
<sequence>MPEIPRVLFRDELRSSGGKQPISFPPHPKQTSSSSQLANGDGSAKHSLKERRMPLVLPTLPVKDPKMDASARKEHKLESERGKEVFPHSKMKKKGLLLPFKSVKASKNSADNGEELTCGDLTNRPYSAPSEFCPMEKQGTEEQASPQSNQSISEYLVSNPEFTVTPPPPETFSDSDNRILSTLENAKKKFSRRQIIGPTKPKGLCSPDYSCREKTFPLSPKNPDSLGSDVLVPPPVCLPHLACISARPFFKANSSVHKLETADNEPVDIAAIETEALDIFVGNPTRPVICEVTDYHAPDSALSVCDPTEPSRSQVVQDLNLGSPHIIPLDPASFPEPINLSKFPELPLPERWSNSEEAAVDAFPNSRSEETDVGAADSLSVTGEEEPMYHAKVTVASKVRKNDLPVKNGDTVSIIRTTNCPKGKWLARDANHKCRFNCDGCVFLLF</sequence>
<feature type="compositionally biased region" description="Polar residues" evidence="1">
    <location>
        <begin position="29"/>
        <end position="38"/>
    </location>
</feature>
<feature type="compositionally biased region" description="Basic and acidic residues" evidence="1">
    <location>
        <begin position="63"/>
        <end position="87"/>
    </location>
</feature>
<reference evidence="2 3" key="1">
    <citation type="submission" date="2021-06" db="EMBL/GenBank/DDBJ databases">
        <authorList>
            <person name="Palmer J.M."/>
        </authorList>
    </citation>
    <scope>NUCLEOTIDE SEQUENCE [LARGE SCALE GENOMIC DNA]</scope>
    <source>
        <strain evidence="2 3">GA_2019</strain>
        <tissue evidence="2">Muscle</tissue>
    </source>
</reference>
<dbReference type="EMBL" id="JAHRIO010051705">
    <property type="protein sequence ID" value="MEQ2175592.1"/>
    <property type="molecule type" value="Genomic_DNA"/>
</dbReference>
<dbReference type="PANTHER" id="PTHR16830">
    <property type="entry name" value="SH2 CONTAINING ADAPTOR PRAM-1 RELATED"/>
    <property type="match status" value="1"/>
</dbReference>
<evidence type="ECO:0000313" key="3">
    <source>
        <dbReference type="Proteomes" id="UP001476798"/>
    </source>
</evidence>
<name>A0ABV0NVX6_9TELE</name>
<organism evidence="2 3">
    <name type="scientific">Goodea atripinnis</name>
    <dbReference type="NCBI Taxonomy" id="208336"/>
    <lineage>
        <taxon>Eukaryota</taxon>
        <taxon>Metazoa</taxon>
        <taxon>Chordata</taxon>
        <taxon>Craniata</taxon>
        <taxon>Vertebrata</taxon>
        <taxon>Euteleostomi</taxon>
        <taxon>Actinopterygii</taxon>
        <taxon>Neopterygii</taxon>
        <taxon>Teleostei</taxon>
        <taxon>Neoteleostei</taxon>
        <taxon>Acanthomorphata</taxon>
        <taxon>Ovalentaria</taxon>
        <taxon>Atherinomorphae</taxon>
        <taxon>Cyprinodontiformes</taxon>
        <taxon>Goodeidae</taxon>
        <taxon>Goodea</taxon>
    </lineage>
</organism>
<evidence type="ECO:0000256" key="1">
    <source>
        <dbReference type="SAM" id="MobiDB-lite"/>
    </source>
</evidence>
<proteinExistence type="predicted"/>
<gene>
    <name evidence="2" type="ORF">GOODEAATRI_019474</name>
</gene>
<dbReference type="Proteomes" id="UP001476798">
    <property type="component" value="Unassembled WGS sequence"/>
</dbReference>
<feature type="region of interest" description="Disordered" evidence="1">
    <location>
        <begin position="106"/>
        <end position="149"/>
    </location>
</feature>
<keyword evidence="3" id="KW-1185">Reference proteome</keyword>
<dbReference type="PANTHER" id="PTHR16830:SF20">
    <property type="entry name" value="SI:CH211-188C16.1-RELATED"/>
    <property type="match status" value="1"/>
</dbReference>
<dbReference type="InterPro" id="IPR043443">
    <property type="entry name" value="FYB1/2-like"/>
</dbReference>
<protein>
    <submittedName>
        <fullName evidence="2">Uncharacterized protein</fullName>
    </submittedName>
</protein>